<dbReference type="PANTHER" id="PTHR11819">
    <property type="entry name" value="SOLUTE CARRIER FAMILY 5"/>
    <property type="match status" value="1"/>
</dbReference>
<reference evidence="8" key="1">
    <citation type="submission" date="2020-09" db="EMBL/GenBank/DDBJ databases">
        <title>Pelagicoccus enzymogenes sp. nov. with an EPS production, isolated from marine sediment.</title>
        <authorList>
            <person name="Feng X."/>
        </authorList>
    </citation>
    <scope>NUCLEOTIDE SEQUENCE</scope>
    <source>
        <strain evidence="8">NFK12</strain>
    </source>
</reference>
<evidence type="ECO:0000256" key="4">
    <source>
        <dbReference type="ARBA" id="ARBA00022989"/>
    </source>
</evidence>
<dbReference type="Pfam" id="PF00474">
    <property type="entry name" value="SSF"/>
    <property type="match status" value="2"/>
</dbReference>
<feature type="transmembrane region" description="Helical" evidence="7">
    <location>
        <begin position="631"/>
        <end position="650"/>
    </location>
</feature>
<dbReference type="AlphaFoldDB" id="A0A927F4Y2"/>
<dbReference type="Proteomes" id="UP000622317">
    <property type="component" value="Unassembled WGS sequence"/>
</dbReference>
<feature type="transmembrane region" description="Helical" evidence="7">
    <location>
        <begin position="542"/>
        <end position="559"/>
    </location>
</feature>
<dbReference type="GO" id="GO:0005886">
    <property type="term" value="C:plasma membrane"/>
    <property type="evidence" value="ECO:0007669"/>
    <property type="project" value="TreeGrafter"/>
</dbReference>
<dbReference type="RefSeq" id="WP_191615094.1">
    <property type="nucleotide sequence ID" value="NZ_JACYFG010000002.1"/>
</dbReference>
<dbReference type="InterPro" id="IPR001734">
    <property type="entry name" value="Na/solute_symporter"/>
</dbReference>
<feature type="transmembrane region" description="Helical" evidence="7">
    <location>
        <begin position="12"/>
        <end position="29"/>
    </location>
</feature>
<accession>A0A927F4Y2</accession>
<evidence type="ECO:0000256" key="2">
    <source>
        <dbReference type="ARBA" id="ARBA00006434"/>
    </source>
</evidence>
<protein>
    <recommendedName>
        <fullName evidence="10">Sodium/glucose cotransporter</fullName>
    </recommendedName>
</protein>
<evidence type="ECO:0000256" key="5">
    <source>
        <dbReference type="ARBA" id="ARBA00023136"/>
    </source>
</evidence>
<feature type="transmembrane region" description="Helical" evidence="7">
    <location>
        <begin position="268"/>
        <end position="285"/>
    </location>
</feature>
<proteinExistence type="inferred from homology"/>
<feature type="transmembrane region" description="Helical" evidence="7">
    <location>
        <begin position="433"/>
        <end position="461"/>
    </location>
</feature>
<feature type="transmembrane region" description="Helical" evidence="7">
    <location>
        <begin position="153"/>
        <end position="174"/>
    </location>
</feature>
<feature type="transmembrane region" description="Helical" evidence="7">
    <location>
        <begin position="306"/>
        <end position="330"/>
    </location>
</feature>
<evidence type="ECO:0000313" key="8">
    <source>
        <dbReference type="EMBL" id="MBD5777964.1"/>
    </source>
</evidence>
<keyword evidence="4 7" id="KW-1133">Transmembrane helix</keyword>
<evidence type="ECO:0000313" key="9">
    <source>
        <dbReference type="Proteomes" id="UP000622317"/>
    </source>
</evidence>
<evidence type="ECO:0000256" key="6">
    <source>
        <dbReference type="RuleBase" id="RU362091"/>
    </source>
</evidence>
<evidence type="ECO:0000256" key="1">
    <source>
        <dbReference type="ARBA" id="ARBA00004141"/>
    </source>
</evidence>
<evidence type="ECO:0000256" key="7">
    <source>
        <dbReference type="SAM" id="Phobius"/>
    </source>
</evidence>
<feature type="transmembrane region" description="Helical" evidence="7">
    <location>
        <begin position="124"/>
        <end position="147"/>
    </location>
</feature>
<feature type="transmembrane region" description="Helical" evidence="7">
    <location>
        <begin position="579"/>
        <end position="597"/>
    </location>
</feature>
<sequence length="651" mass="71429">MEHTFELHVLDYVSFFGYFVALSFIGYIAGKNKSEDAADYFLAGRSLPWYVVGSSYIAANISTEHFIGLIGAAVIYGISVATGEWSTVIAFSFLIWLYIPYLLTSKVYTAPEFLEKRFNKPMRTLFAGVTLAINVFAFLGPVIYGGALVLEELFSIPIIWSIVIIAILSGFWAIWGGLKSIALMDVLTILVMVGGGLTVTFLGFYYLGDGQGLIAGVKKMIDVNAGNAEFAQNFIAESVPHIMQGSEPGDEYGRLSVLQPLNHYSNPWSHWVLSFFYIGLWYTVINQHMIQKVLAAKDLYHARMGMVFASGLKLLLPFIVVVPGLIFFAMNPLIETPKTGYGEAEAAVLAELGIEYQLEEDNFLLDPTDATIVVDYPNGAQIVADAYRARNGELSSEEAEAAMAALSKARFGYSSDKANKTYILMIQDLVPPFMIGVLLAALFGAIQSTVCSVLNSTSTVFTIDFYKMFLKPNATQADEVVVGRVAGAIILALSIGMAILLATATKVNLFVFIQILYIFFAPPFSATFLMGSLWRRVSGFDALISTIVALAFASALKVMEFYFPENLPDLLKPFANQGVAVWVICMITLAISTVLTAPPPAKNVSDDLTFNWKKMDFGGGLGDKWYKSVTLWWAVALGGMFFFVILFSIVL</sequence>
<comment type="similarity">
    <text evidence="2 6">Belongs to the sodium:solute symporter (SSF) (TC 2.A.21) family.</text>
</comment>
<dbReference type="PANTHER" id="PTHR11819:SF195">
    <property type="entry name" value="SODIUM_GLUCOSE COTRANSPORTER 4"/>
    <property type="match status" value="1"/>
</dbReference>
<feature type="transmembrane region" description="Helical" evidence="7">
    <location>
        <begin position="509"/>
        <end position="530"/>
    </location>
</feature>
<comment type="subcellular location">
    <subcellularLocation>
        <location evidence="1">Membrane</location>
        <topology evidence="1">Multi-pass membrane protein</topology>
    </subcellularLocation>
</comment>
<organism evidence="8 9">
    <name type="scientific">Pelagicoccus enzymogenes</name>
    <dbReference type="NCBI Taxonomy" id="2773457"/>
    <lineage>
        <taxon>Bacteria</taxon>
        <taxon>Pseudomonadati</taxon>
        <taxon>Verrucomicrobiota</taxon>
        <taxon>Opitutia</taxon>
        <taxon>Puniceicoccales</taxon>
        <taxon>Pelagicoccaceae</taxon>
        <taxon>Pelagicoccus</taxon>
    </lineage>
</organism>
<keyword evidence="5 7" id="KW-0472">Membrane</keyword>
<dbReference type="GO" id="GO:0005412">
    <property type="term" value="F:D-glucose:sodium symporter activity"/>
    <property type="evidence" value="ECO:0007669"/>
    <property type="project" value="TreeGrafter"/>
</dbReference>
<dbReference type="PROSITE" id="PS50283">
    <property type="entry name" value="NA_SOLUT_SYMP_3"/>
    <property type="match status" value="1"/>
</dbReference>
<feature type="transmembrane region" description="Helical" evidence="7">
    <location>
        <begin position="49"/>
        <end position="79"/>
    </location>
</feature>
<dbReference type="InterPro" id="IPR038377">
    <property type="entry name" value="Na/Glc_symporter_sf"/>
</dbReference>
<keyword evidence="3 7" id="KW-0812">Transmembrane</keyword>
<dbReference type="Gene3D" id="1.20.1730.10">
    <property type="entry name" value="Sodium/glucose cotransporter"/>
    <property type="match status" value="1"/>
</dbReference>
<feature type="transmembrane region" description="Helical" evidence="7">
    <location>
        <begin position="481"/>
        <end position="503"/>
    </location>
</feature>
<comment type="caution">
    <text evidence="8">The sequence shown here is derived from an EMBL/GenBank/DDBJ whole genome shotgun (WGS) entry which is preliminary data.</text>
</comment>
<evidence type="ECO:0008006" key="10">
    <source>
        <dbReference type="Google" id="ProtNLM"/>
    </source>
</evidence>
<feature type="transmembrane region" description="Helical" evidence="7">
    <location>
        <begin position="85"/>
        <end position="103"/>
    </location>
</feature>
<feature type="transmembrane region" description="Helical" evidence="7">
    <location>
        <begin position="186"/>
        <end position="207"/>
    </location>
</feature>
<name>A0A927F4Y2_9BACT</name>
<gene>
    <name evidence="8" type="ORF">IEN85_00460</name>
</gene>
<dbReference type="EMBL" id="JACYFG010000002">
    <property type="protein sequence ID" value="MBD5777964.1"/>
    <property type="molecule type" value="Genomic_DNA"/>
</dbReference>
<evidence type="ECO:0000256" key="3">
    <source>
        <dbReference type="ARBA" id="ARBA00022692"/>
    </source>
</evidence>
<keyword evidence="9" id="KW-1185">Reference proteome</keyword>